<accession>A0ACB8C5G7</accession>
<dbReference type="Proteomes" id="UP000821865">
    <property type="component" value="Chromosome 9"/>
</dbReference>
<reference evidence="1" key="1">
    <citation type="submission" date="2020-05" db="EMBL/GenBank/DDBJ databases">
        <title>Large-scale comparative analyses of tick genomes elucidate their genetic diversity and vector capacities.</title>
        <authorList>
            <person name="Jia N."/>
            <person name="Wang J."/>
            <person name="Shi W."/>
            <person name="Du L."/>
            <person name="Sun Y."/>
            <person name="Zhan W."/>
            <person name="Jiang J."/>
            <person name="Wang Q."/>
            <person name="Zhang B."/>
            <person name="Ji P."/>
            <person name="Sakyi L.B."/>
            <person name="Cui X."/>
            <person name="Yuan T."/>
            <person name="Jiang B."/>
            <person name="Yang W."/>
            <person name="Lam T.T.-Y."/>
            <person name="Chang Q."/>
            <person name="Ding S."/>
            <person name="Wang X."/>
            <person name="Zhu J."/>
            <person name="Ruan X."/>
            <person name="Zhao L."/>
            <person name="Wei J."/>
            <person name="Que T."/>
            <person name="Du C."/>
            <person name="Cheng J."/>
            <person name="Dai P."/>
            <person name="Han X."/>
            <person name="Huang E."/>
            <person name="Gao Y."/>
            <person name="Liu J."/>
            <person name="Shao H."/>
            <person name="Ye R."/>
            <person name="Li L."/>
            <person name="Wei W."/>
            <person name="Wang X."/>
            <person name="Wang C."/>
            <person name="Yang T."/>
            <person name="Huo Q."/>
            <person name="Li W."/>
            <person name="Guo W."/>
            <person name="Chen H."/>
            <person name="Zhou L."/>
            <person name="Ni X."/>
            <person name="Tian J."/>
            <person name="Zhou Y."/>
            <person name="Sheng Y."/>
            <person name="Liu T."/>
            <person name="Pan Y."/>
            <person name="Xia L."/>
            <person name="Li J."/>
            <person name="Zhao F."/>
            <person name="Cao W."/>
        </authorList>
    </citation>
    <scope>NUCLEOTIDE SEQUENCE</scope>
    <source>
        <strain evidence="1">Dsil-2018</strain>
    </source>
</reference>
<protein>
    <submittedName>
        <fullName evidence="1">Uncharacterized protein</fullName>
    </submittedName>
</protein>
<sequence>MIAIQLCQPHAYPLDQFSNLYMDCIIEYKGKNERESLQDSLRDFRIHETNHDENLTSLLGSLDRELRVFPFVTVSLVSDSLRATVTASTTLLKRYFLSADRPTDEDYTRIVARAMALLKPETDVRKHAQNVHDLERKLESSIAGLVRSQKQQALPVLVQNKWEEYHSFWKWDEYFATLMIERRGFRMSQLLVKPPDLLQRLSTVIGETDTRTLFDYIRYRFVTFVAPFLSEDFQFLLPLGHAYHQAKVPARSLACLHSMENIYPYAMWVLASTANRESVEAATWKEQQKTVRALTTACKKVLRDRIAEENWMMPAELENTLSKLNAMTVLTEHDLEQEMATLVRYYSRLAVPLASQSPFQVFLTLQQSSSQLYWMSVDENIDIDTRVTASSLVPGYEYRESNKSVWVAPASMALLTSVNVAPIFLMPSVLPYIIMGLATPIYSAVAMRGYLRHRETSMKLAKTRLCLFEQYYAGMTNLVKEDVALDAAQTKFVEFGAIVALLYDVFQIYKNVTTSMTLGVASVEDNSTDTALDQMFLTAWALTQCDEMAPMFQEQATTLFQVARQHVAAAANARDQTMIRFMEVPPRLLVDISLQNFRKFGSIFDCPVGSAMNPVLRCKML</sequence>
<dbReference type="EMBL" id="CM023478">
    <property type="protein sequence ID" value="KAH7934109.1"/>
    <property type="molecule type" value="Genomic_DNA"/>
</dbReference>
<organism evidence="1 2">
    <name type="scientific">Dermacentor silvarum</name>
    <name type="common">Tick</name>
    <dbReference type="NCBI Taxonomy" id="543639"/>
    <lineage>
        <taxon>Eukaryota</taxon>
        <taxon>Metazoa</taxon>
        <taxon>Ecdysozoa</taxon>
        <taxon>Arthropoda</taxon>
        <taxon>Chelicerata</taxon>
        <taxon>Arachnida</taxon>
        <taxon>Acari</taxon>
        <taxon>Parasitiformes</taxon>
        <taxon>Ixodida</taxon>
        <taxon>Ixodoidea</taxon>
        <taxon>Ixodidae</taxon>
        <taxon>Rhipicephalinae</taxon>
        <taxon>Dermacentor</taxon>
    </lineage>
</organism>
<evidence type="ECO:0000313" key="2">
    <source>
        <dbReference type="Proteomes" id="UP000821865"/>
    </source>
</evidence>
<comment type="caution">
    <text evidence="1">The sequence shown here is derived from an EMBL/GenBank/DDBJ whole genome shotgun (WGS) entry which is preliminary data.</text>
</comment>
<evidence type="ECO:0000313" key="1">
    <source>
        <dbReference type="EMBL" id="KAH7934109.1"/>
    </source>
</evidence>
<name>A0ACB8C5G7_DERSI</name>
<gene>
    <name evidence="1" type="ORF">HPB49_021616</name>
</gene>
<proteinExistence type="predicted"/>
<keyword evidence="2" id="KW-1185">Reference proteome</keyword>